<evidence type="ECO:0000256" key="4">
    <source>
        <dbReference type="ARBA" id="ARBA00022683"/>
    </source>
</evidence>
<keyword evidence="7" id="KW-1185">Reference proteome</keyword>
<sequence>MSTENDMQADDEMQEISLGIIASSGQARSLAFQALAKARNGNYGEAHELLEDSKQAALSAHECQTHLLTREASGEHVGIDVLLVHAQDHLMTSMLAQELIEELILLYEKKADRGEVCV</sequence>
<dbReference type="Proteomes" id="UP001204320">
    <property type="component" value="Unassembled WGS sequence"/>
</dbReference>
<dbReference type="CDD" id="cd00215">
    <property type="entry name" value="PTS_IIA_lac"/>
    <property type="match status" value="1"/>
</dbReference>
<evidence type="ECO:0000256" key="2">
    <source>
        <dbReference type="ARBA" id="ARBA00022597"/>
    </source>
</evidence>
<dbReference type="SUPFAM" id="SSF46973">
    <property type="entry name" value="Enzyme IIa from lactose specific PTS, IIa-lac"/>
    <property type="match status" value="1"/>
</dbReference>
<reference evidence="6 7" key="1">
    <citation type="submission" date="2022-08" db="EMBL/GenBank/DDBJ databases">
        <title>Tractidigestivibacter montrealensis type strain KD21.</title>
        <authorList>
            <person name="Diop K."/>
            <person name="Richard C."/>
            <person name="Routy B."/>
        </authorList>
    </citation>
    <scope>NUCLEOTIDE SEQUENCE [LARGE SCALE GENOMIC DNA]</scope>
    <source>
        <strain evidence="6 7">KD21</strain>
    </source>
</reference>
<keyword evidence="2" id="KW-0762">Sugar transport</keyword>
<name>A0ABT1Z5P7_9ACTN</name>
<dbReference type="Pfam" id="PF02255">
    <property type="entry name" value="PTS_IIA"/>
    <property type="match status" value="1"/>
</dbReference>
<dbReference type="PANTHER" id="PTHR34382:SF7">
    <property type="entry name" value="PTS SYSTEM N,N'-DIACETYLCHITOBIOSE-SPECIFIC EIIA COMPONENT"/>
    <property type="match status" value="1"/>
</dbReference>
<protein>
    <submittedName>
        <fullName evidence="6">PTS lactose/cellobiose transporter subunit IIA</fullName>
    </submittedName>
</protein>
<keyword evidence="1" id="KW-0813">Transport</keyword>
<feature type="modified residue" description="Phosphohistidine; by HPr" evidence="5">
    <location>
        <position position="85"/>
    </location>
</feature>
<evidence type="ECO:0000313" key="7">
    <source>
        <dbReference type="Proteomes" id="UP001204320"/>
    </source>
</evidence>
<dbReference type="Gene3D" id="1.20.58.80">
    <property type="entry name" value="Phosphotransferase system, lactose/cellobiose-type IIA subunit"/>
    <property type="match status" value="1"/>
</dbReference>
<dbReference type="PIRSF" id="PIRSF000699">
    <property type="entry name" value="PTS_IILac_III"/>
    <property type="match status" value="1"/>
</dbReference>
<proteinExistence type="predicted"/>
<dbReference type="EMBL" id="JANSKA010000001">
    <property type="protein sequence ID" value="MCR9035539.1"/>
    <property type="molecule type" value="Genomic_DNA"/>
</dbReference>
<gene>
    <name evidence="6" type="ORF">NVS32_01005</name>
</gene>
<evidence type="ECO:0000256" key="3">
    <source>
        <dbReference type="ARBA" id="ARBA00022679"/>
    </source>
</evidence>
<accession>A0ABT1Z5P7</accession>
<dbReference type="RefSeq" id="WP_118078508.1">
    <property type="nucleotide sequence ID" value="NZ_JANSKA010000001.1"/>
</dbReference>
<dbReference type="PANTHER" id="PTHR34382">
    <property type="entry name" value="PTS SYSTEM N,N'-DIACETYLCHITOBIOSE-SPECIFIC EIIA COMPONENT"/>
    <property type="match status" value="1"/>
</dbReference>
<comment type="caution">
    <text evidence="6">The sequence shown here is derived from an EMBL/GenBank/DDBJ whole genome shotgun (WGS) entry which is preliminary data.</text>
</comment>
<keyword evidence="4" id="KW-0598">Phosphotransferase system</keyword>
<keyword evidence="3" id="KW-0808">Transferase</keyword>
<dbReference type="PROSITE" id="PS51095">
    <property type="entry name" value="PTS_EIIA_TYPE_3"/>
    <property type="match status" value="1"/>
</dbReference>
<evidence type="ECO:0000313" key="6">
    <source>
        <dbReference type="EMBL" id="MCR9035539.1"/>
    </source>
</evidence>
<evidence type="ECO:0000256" key="1">
    <source>
        <dbReference type="ARBA" id="ARBA00022448"/>
    </source>
</evidence>
<dbReference type="InterPro" id="IPR003188">
    <property type="entry name" value="PTS_IIA_lac/cel"/>
</dbReference>
<organism evidence="6 7">
    <name type="scientific">Tractidigestivibacter montrealensis</name>
    <dbReference type="NCBI Taxonomy" id="2972466"/>
    <lineage>
        <taxon>Bacteria</taxon>
        <taxon>Bacillati</taxon>
        <taxon>Actinomycetota</taxon>
        <taxon>Coriobacteriia</taxon>
        <taxon>Coriobacteriales</taxon>
        <taxon>Atopobiaceae</taxon>
        <taxon>Tractidigestivibacter</taxon>
    </lineage>
</organism>
<dbReference type="InterPro" id="IPR036542">
    <property type="entry name" value="PTS_IIA_lac/cel_sf"/>
</dbReference>
<evidence type="ECO:0000256" key="5">
    <source>
        <dbReference type="PROSITE-ProRule" id="PRU00418"/>
    </source>
</evidence>